<evidence type="ECO:0000313" key="3">
    <source>
        <dbReference type="Proteomes" id="UP000247973"/>
    </source>
</evidence>
<keyword evidence="1" id="KW-0812">Transmembrane</keyword>
<dbReference type="AlphaFoldDB" id="A0A2V3PLN9"/>
<dbReference type="Pfam" id="PF22564">
    <property type="entry name" value="HAAS"/>
    <property type="match status" value="1"/>
</dbReference>
<protein>
    <recommendedName>
        <fullName evidence="4">DUF1700 domain-containing protein</fullName>
    </recommendedName>
</protein>
<keyword evidence="1" id="KW-1133">Transmembrane helix</keyword>
<proteinExistence type="predicted"/>
<comment type="caution">
    <text evidence="2">The sequence shown here is derived from an EMBL/GenBank/DDBJ whole genome shotgun (WGS) entry which is preliminary data.</text>
</comment>
<keyword evidence="3" id="KW-1185">Reference proteome</keyword>
<reference evidence="2 3" key="1">
    <citation type="submission" date="2018-03" db="EMBL/GenBank/DDBJ databases">
        <title>Genomic Encyclopedia of Archaeal and Bacterial Type Strains, Phase II (KMG-II): from individual species to whole genera.</title>
        <authorList>
            <person name="Goeker M."/>
        </authorList>
    </citation>
    <scope>NUCLEOTIDE SEQUENCE [LARGE SCALE GENOMIC DNA]</scope>
    <source>
        <strain evidence="2 3">DSM 100214</strain>
    </source>
</reference>
<evidence type="ECO:0000313" key="2">
    <source>
        <dbReference type="EMBL" id="PXV60040.1"/>
    </source>
</evidence>
<dbReference type="OrthoDB" id="1358731at2"/>
<keyword evidence="1" id="KW-0472">Membrane</keyword>
<feature type="transmembrane region" description="Helical" evidence="1">
    <location>
        <begin position="165"/>
        <end position="188"/>
    </location>
</feature>
<sequence length="197" mass="22654">MNKSNFTSEQSYINYASYIEKVKRIISVLPDEDALELMKELDSHIFESLHADTSIIISEEERIKTVLDKLGSPESYLAPLIAEKRLTHAIKKYNLVEILKAIFGIFKTGGQYFLLSILYLFTLGFGIVIIAKIFYPQKTGFFVEEGQIIGLGFFSKINAQATDLLGYWIIPLMIILIIIFYLITTYLLRKIVLRKRK</sequence>
<gene>
    <name evidence="2" type="ORF">CLV62_13228</name>
</gene>
<dbReference type="RefSeq" id="WP_110312209.1">
    <property type="nucleotide sequence ID" value="NZ_QICL01000032.1"/>
</dbReference>
<evidence type="ECO:0008006" key="4">
    <source>
        <dbReference type="Google" id="ProtNLM"/>
    </source>
</evidence>
<dbReference type="Proteomes" id="UP000247973">
    <property type="component" value="Unassembled WGS sequence"/>
</dbReference>
<accession>A0A2V3PLN9</accession>
<organism evidence="2 3">
    <name type="scientific">Dysgonomonas alginatilytica</name>
    <dbReference type="NCBI Taxonomy" id="1605892"/>
    <lineage>
        <taxon>Bacteria</taxon>
        <taxon>Pseudomonadati</taxon>
        <taxon>Bacteroidota</taxon>
        <taxon>Bacteroidia</taxon>
        <taxon>Bacteroidales</taxon>
        <taxon>Dysgonomonadaceae</taxon>
        <taxon>Dysgonomonas</taxon>
    </lineage>
</organism>
<dbReference type="EMBL" id="QICL01000032">
    <property type="protein sequence ID" value="PXV60040.1"/>
    <property type="molecule type" value="Genomic_DNA"/>
</dbReference>
<evidence type="ECO:0000256" key="1">
    <source>
        <dbReference type="SAM" id="Phobius"/>
    </source>
</evidence>
<feature type="transmembrane region" description="Helical" evidence="1">
    <location>
        <begin position="112"/>
        <end position="135"/>
    </location>
</feature>
<name>A0A2V3PLN9_9BACT</name>